<keyword evidence="9 19" id="KW-0812">Transmembrane</keyword>
<comment type="subcellular location">
    <subcellularLocation>
        <location evidence="3">Cytoplasm</location>
    </subcellularLocation>
    <subcellularLocation>
        <location evidence="2">Membrane</location>
        <topology evidence="2">Multi-pass membrane protein</topology>
    </subcellularLocation>
</comment>
<evidence type="ECO:0000256" key="4">
    <source>
        <dbReference type="ARBA" id="ARBA00004679"/>
    </source>
</evidence>
<dbReference type="GO" id="GO:0030388">
    <property type="term" value="P:fructose 1,6-bisphosphate metabolic process"/>
    <property type="evidence" value="ECO:0007669"/>
    <property type="project" value="TreeGrafter"/>
</dbReference>
<dbReference type="SUPFAM" id="SSF52540">
    <property type="entry name" value="P-loop containing nucleoside triphosphate hydrolases"/>
    <property type="match status" value="2"/>
</dbReference>
<evidence type="ECO:0000256" key="8">
    <source>
        <dbReference type="ARBA" id="ARBA00022679"/>
    </source>
</evidence>
<evidence type="ECO:0000256" key="12">
    <source>
        <dbReference type="ARBA" id="ARBA00022777"/>
    </source>
</evidence>
<dbReference type="InterPro" id="IPR003593">
    <property type="entry name" value="AAA+_ATPase"/>
</dbReference>
<evidence type="ECO:0000256" key="10">
    <source>
        <dbReference type="ARBA" id="ARBA00022723"/>
    </source>
</evidence>
<dbReference type="FunFam" id="3.40.50.300:FF:000933">
    <property type="entry name" value="ABC transporter A family member 7"/>
    <property type="match status" value="1"/>
</dbReference>
<evidence type="ECO:0000256" key="3">
    <source>
        <dbReference type="ARBA" id="ARBA00004496"/>
    </source>
</evidence>
<evidence type="ECO:0000256" key="7">
    <source>
        <dbReference type="ARBA" id="ARBA00022533"/>
    </source>
</evidence>
<feature type="transmembrane region" description="Helical" evidence="19">
    <location>
        <begin position="29"/>
        <end position="52"/>
    </location>
</feature>
<evidence type="ECO:0000259" key="20">
    <source>
        <dbReference type="PROSITE" id="PS50893"/>
    </source>
</evidence>
<comment type="pathway">
    <text evidence="4">Carbohydrate degradation; glycolysis; D-glyceraldehyde 3-phosphate and glycerone phosphate from D-glucose: step 3/4.</text>
</comment>
<dbReference type="Gene3D" id="3.40.50.450">
    <property type="match status" value="2"/>
</dbReference>
<keyword evidence="7" id="KW-0021">Allosteric enzyme</keyword>
<evidence type="ECO:0000313" key="21">
    <source>
        <dbReference type="Proteomes" id="UP000095285"/>
    </source>
</evidence>
<dbReference type="GO" id="GO:0016020">
    <property type="term" value="C:membrane"/>
    <property type="evidence" value="ECO:0007669"/>
    <property type="project" value="UniProtKB-SubCell"/>
</dbReference>
<feature type="transmembrane region" description="Helical" evidence="19">
    <location>
        <begin position="385"/>
        <end position="403"/>
    </location>
</feature>
<name>A0A1I7VU78_LOALO</name>
<keyword evidence="15 19" id="KW-1133">Transmembrane helix</keyword>
<keyword evidence="6" id="KW-0963">Cytoplasm</keyword>
<feature type="transmembrane region" description="Helical" evidence="19">
    <location>
        <begin position="302"/>
        <end position="326"/>
    </location>
</feature>
<dbReference type="NCBIfam" id="TIGR02478">
    <property type="entry name" value="6PF1K_euk"/>
    <property type="match status" value="1"/>
</dbReference>
<dbReference type="Gene3D" id="3.40.50.300">
    <property type="entry name" value="P-loop containing nucleotide triphosphate hydrolases"/>
    <property type="match status" value="2"/>
</dbReference>
<evidence type="ECO:0000256" key="6">
    <source>
        <dbReference type="ARBA" id="ARBA00022490"/>
    </source>
</evidence>
<organism evidence="21 22">
    <name type="scientific">Loa loa</name>
    <name type="common">Eye worm</name>
    <name type="synonym">Filaria loa</name>
    <dbReference type="NCBI Taxonomy" id="7209"/>
    <lineage>
        <taxon>Eukaryota</taxon>
        <taxon>Metazoa</taxon>
        <taxon>Ecdysozoa</taxon>
        <taxon>Nematoda</taxon>
        <taxon>Chromadorea</taxon>
        <taxon>Rhabditida</taxon>
        <taxon>Spirurina</taxon>
        <taxon>Spiruromorpha</taxon>
        <taxon>Filarioidea</taxon>
        <taxon>Onchocercidae</taxon>
        <taxon>Loa</taxon>
    </lineage>
</organism>
<evidence type="ECO:0000256" key="9">
    <source>
        <dbReference type="ARBA" id="ARBA00022692"/>
    </source>
</evidence>
<dbReference type="GO" id="GO:0140359">
    <property type="term" value="F:ABC-type transporter activity"/>
    <property type="evidence" value="ECO:0007669"/>
    <property type="project" value="InterPro"/>
</dbReference>
<dbReference type="GO" id="GO:0003872">
    <property type="term" value="F:6-phosphofructokinase activity"/>
    <property type="evidence" value="ECO:0007669"/>
    <property type="project" value="UniProtKB-EC"/>
</dbReference>
<evidence type="ECO:0000256" key="17">
    <source>
        <dbReference type="ARBA" id="ARBA00023152"/>
    </source>
</evidence>
<keyword evidence="10" id="KW-0479">Metal-binding</keyword>
<feature type="transmembrane region" description="Helical" evidence="19">
    <location>
        <begin position="1227"/>
        <end position="1248"/>
    </location>
</feature>
<evidence type="ECO:0000256" key="11">
    <source>
        <dbReference type="ARBA" id="ARBA00022741"/>
    </source>
</evidence>
<keyword evidence="17" id="KW-0324">Glycolysis</keyword>
<dbReference type="WBParaSite" id="EN70_6340">
    <property type="protein sequence ID" value="EN70_6340"/>
    <property type="gene ID" value="EN70_6340"/>
</dbReference>
<feature type="transmembrane region" description="Helical" evidence="19">
    <location>
        <begin position="409"/>
        <end position="429"/>
    </location>
</feature>
<dbReference type="GO" id="GO:0016887">
    <property type="term" value="F:ATP hydrolysis activity"/>
    <property type="evidence" value="ECO:0007669"/>
    <property type="project" value="InterPro"/>
</dbReference>
<dbReference type="FunFam" id="3.40.50.450:FF:000064">
    <property type="entry name" value="Phosphofructokinase, platelet b"/>
    <property type="match status" value="1"/>
</dbReference>
<dbReference type="FunFam" id="3.40.50.460:FF:000007">
    <property type="entry name" value="ATP-dependent 6-phosphofructokinase"/>
    <property type="match status" value="1"/>
</dbReference>
<evidence type="ECO:0000313" key="22">
    <source>
        <dbReference type="WBParaSite" id="EN70_6340"/>
    </source>
</evidence>
<feature type="transmembrane region" description="Helical" evidence="19">
    <location>
        <begin position="1329"/>
        <end position="1350"/>
    </location>
</feature>
<dbReference type="GO" id="GO:0016208">
    <property type="term" value="F:AMP binding"/>
    <property type="evidence" value="ECO:0007669"/>
    <property type="project" value="TreeGrafter"/>
</dbReference>
<dbReference type="eggNOG" id="KOG0059">
    <property type="taxonomic scope" value="Eukaryota"/>
</dbReference>
<accession>A0A1I7VU78</accession>
<sequence>MTPKKGTGRMSQLKLLMWKNFLQQIRSPIFTALEFIVPLLLIGITFGLMIALRYKYELSHPSTTYKPWIIQGSVIDLIIPPDFSQIFVDTIVDTRYIISGKTVNDDCIFLNVTRKFNDINIIANIDLEIVYTPTNPAIDEIMQIIRGRYTTSDIFEQLENDTLFGQSMKINFLEKFDPNMLIKISSTTKLTRGIVFDDQFANSVNTTDTISYSIRLSNTKRRYHPLFSSLLPWNTQIKFAIPIRTGPLDRLNPSGGNPGYWQEGFLTLQKAIDVAVQQYLTNTTNSPVLMLQRFPYPPYKNVIIELGVYFLSTVVVFSFFINVVYITRTIVTEKETQIKSYMKVMGLSQWILWLSYLISNLIKLSVNVIVLSVLYYVVTPKSDPTIAFVLFTLYAFNVIYMAFAVSTFLHSGAAAMQIIPFIWVTLYGWHMLFNIKDLISPFSPAIRLLNSLNPDIALTYALGFMCQHETLGSGASWSQLFTNPTPDEPLTLGHFFLMLIIDVTILAIITWYVEAVNPGFDGVPQKPYFFVQRSYWCGTNEIQNSSKHLRSVSNDSSNVDSSFIETAPKTLHATVEIVDLCKTYQKPFLHKLLYCNFTKKKTKAVNHLYTKMYSGQITVLLGQNGAGKSTIFSILTGILQPSSGTAYIEGYDIRKELPEIQTRLGFCPQYNIILDCLTVIEHLKFFCKLKGRNWQAEEANDILHRLKIDHKAHVYGHYLSGGQKRKLSLAIALIGYSEVVLLDEPTSGMDPDARHETWSLLQEEKKRRTILLTTHYMDEADILGDRITIVAYGELQCTAGEYRLTILYNEDKKADDYATVVLKTLALLRQFILGVMIHSSNGFEVTFLLPADQRHNFPSLFQQLEESTDLLGISTFGVSVTTMEEVFLRVCQHAAEKLLPILDNDIPEDRDRHFEVSEVRYENRLQGYSYHLQHFRAMFYKRFAYFFRKRTFFLLELLFPAICMLLIMEACMMIPVPKEQPRLPINFQPYCSGGTNANINIKNTTAAYFQRILPEVIQEAASINAMHKYPFHLAVTDDITKELIENLDQQKDRSFGLHNPVAYNYFSDLFAHDWFIAMFNNYALHSPPLAVNLADIAIISKSIQRNISIQVSNHPLPPTATDTLKSQDVINQAALTVGFAAIMSLSAILCGLRHWTYWLTAFLWDFTIFLIPATLCIAVFFIVDLKEFITRATVTLTLYLIMLLYAWAQLPFIYWCSSLFKSSTNGNATICVYNFVTGMIGAVAVSIVEKASGRDTANTLSIIWSLLFPTYNLSLCFSKAYTNEHMYETCKIVDCSIGEIRKTAKECCGTIDEILYVDNMLTSTGKMGMALMVAFLFLHSIIFWLAIAAYETNFIGTIKRWLNKNAKGDNKIVDVGNSQTCNEDTDVMMEKEKIREMKNGDALVIVRNLEKWFGDVNAVKKINFHVAKGECFGLLGVNGAGKTTTFQMLTGESKSCAGDAYIHGFNIQTQWRKAYDHIGYCPQFDALIGEMTGQETLQMFARLRGVRECDITQITDSMIHTVALDKYKNNLIKTYSWELMNEAEEVISELPDVLASDINSEIEFQIKAVNGHEGSVIKKGKYKGQIMGLFTSGGDAPGMNSAVRAIVRVGLYLGARVFCIHEGYQGMVDGGKFIREATWETVSDIIQKGGTVIGSARCKDFRERAGRLKAAENLIRHGITSLVCIGGDGSLTGANTFRNEWSGLVKELLDAKIITTEDAQKCKLIQIVGIVGSIDNDFCGTDMTIGTDTALHRITEAVDSVRSTAHSHQRCFVVEVMGRNCGYLALAASLALDADFCFIPEWPPPPHWKSILCKKLKQMREDGNRVNIVIVAEGAIDHNGTAITSSMIRDVIKKNMKYDTRITILGHIQRGGSPSAFDRLLGCRMGAEATIALMEMNEDSEPCVVSIDGNQMVRIPLMKCVERTKAVKSAMDIKDWALALKLRGRSFRRNVEMYRTLSKIRKHEPVLEGFNIAIMNVGSPCAGCNAAVMSCVRTAILQGCVPYCIYNSNEGLASGQFQKMEWNDVALWSAEGGSFLGSQPGLPTNDTLPLMAKNLLNFNIHSLIIIGGFNAYQTCLIFAQNRENFPSFRIPMCVIPSTINNNVPGTGFTLGADTSLNEICKMIDKIKQSATGSKRRVFIIETMGSYCGYLATLSAMASGADAAYIYEETFDVHELINDIRVIAEKMKTGAQRYLIVRNERASDNYTSEFIRQLFTEEGKGIFTTRTNILGHTQQGGNPSPFDRLFAAKMGARAVVHLLGQMKEFKKTNLCHPGTATLQGLIGKYVCLTPVEELMEDADFAHRLPVEQWWMKLRQLLRILAKHD</sequence>
<comment type="cofactor">
    <cofactor evidence="1">
        <name>Mg(2+)</name>
        <dbReference type="ChEBI" id="CHEBI:18420"/>
    </cofactor>
</comment>
<dbReference type="CDD" id="cd03263">
    <property type="entry name" value="ABC_subfamily_A"/>
    <property type="match status" value="1"/>
</dbReference>
<dbReference type="STRING" id="7209.A0A1I7VU78"/>
<feature type="domain" description="ABC transporter" evidence="20">
    <location>
        <begin position="575"/>
        <end position="817"/>
    </location>
</feature>
<evidence type="ECO:0000256" key="13">
    <source>
        <dbReference type="ARBA" id="ARBA00022840"/>
    </source>
</evidence>
<dbReference type="GO" id="GO:0005945">
    <property type="term" value="C:6-phosphofructokinase complex"/>
    <property type="evidence" value="ECO:0007669"/>
    <property type="project" value="TreeGrafter"/>
</dbReference>
<dbReference type="FunFam" id="3.40.50.450:FF:000043">
    <property type="entry name" value="ATP-dependent 6-phosphofructokinase, platelet type"/>
    <property type="match status" value="1"/>
</dbReference>
<keyword evidence="8" id="KW-0808">Transferase</keyword>
<dbReference type="FunFam" id="3.40.50.460:FF:000008">
    <property type="entry name" value="ATP-dependent 6-phosphofructokinase"/>
    <property type="match status" value="1"/>
</dbReference>
<evidence type="ECO:0000256" key="5">
    <source>
        <dbReference type="ARBA" id="ARBA00012055"/>
    </source>
</evidence>
<dbReference type="InterPro" id="IPR022953">
    <property type="entry name" value="ATP_PFK"/>
</dbReference>
<feature type="transmembrane region" description="Helical" evidence="19">
    <location>
        <begin position="1133"/>
        <end position="1155"/>
    </location>
</feature>
<dbReference type="Gene3D" id="3.40.50.460">
    <property type="entry name" value="Phosphofructokinase domain"/>
    <property type="match status" value="2"/>
</dbReference>
<dbReference type="GO" id="GO:0005524">
    <property type="term" value="F:ATP binding"/>
    <property type="evidence" value="ECO:0007669"/>
    <property type="project" value="UniProtKB-KW"/>
</dbReference>
<reference evidence="22" key="2">
    <citation type="submission" date="2016-11" db="UniProtKB">
        <authorList>
            <consortium name="WormBaseParasite"/>
        </authorList>
    </citation>
    <scope>IDENTIFICATION</scope>
</reference>
<keyword evidence="13" id="KW-0067">ATP-binding</keyword>
<evidence type="ECO:0000256" key="16">
    <source>
        <dbReference type="ARBA" id="ARBA00023136"/>
    </source>
</evidence>
<dbReference type="GO" id="GO:0006002">
    <property type="term" value="P:fructose 6-phosphate metabolic process"/>
    <property type="evidence" value="ECO:0007669"/>
    <property type="project" value="InterPro"/>
</dbReference>
<dbReference type="GO" id="GO:0042802">
    <property type="term" value="F:identical protein binding"/>
    <property type="evidence" value="ECO:0007669"/>
    <property type="project" value="TreeGrafter"/>
</dbReference>
<dbReference type="InterPro" id="IPR000023">
    <property type="entry name" value="Phosphofructokinase_dom"/>
</dbReference>
<dbReference type="SMART" id="SM00382">
    <property type="entry name" value="AAA"/>
    <property type="match status" value="2"/>
</dbReference>
<dbReference type="PROSITE" id="PS00433">
    <property type="entry name" value="PHOSPHOFRUCTOKINASE"/>
    <property type="match status" value="2"/>
</dbReference>
<feature type="transmembrane region" description="Helical" evidence="19">
    <location>
        <begin position="1195"/>
        <end position="1215"/>
    </location>
</feature>
<dbReference type="Pfam" id="PF00005">
    <property type="entry name" value="ABC_tran"/>
    <property type="match status" value="2"/>
</dbReference>
<dbReference type="PROSITE" id="PS50893">
    <property type="entry name" value="ABC_TRANSPORTER_2"/>
    <property type="match status" value="2"/>
</dbReference>
<keyword evidence="16 19" id="KW-0472">Membrane</keyword>
<evidence type="ECO:0000256" key="19">
    <source>
        <dbReference type="SAM" id="Phobius"/>
    </source>
</evidence>
<evidence type="ECO:0000256" key="14">
    <source>
        <dbReference type="ARBA" id="ARBA00022842"/>
    </source>
</evidence>
<dbReference type="InterPro" id="IPR027417">
    <property type="entry name" value="P-loop_NTPase"/>
</dbReference>
<dbReference type="InterPro" id="IPR015912">
    <property type="entry name" value="Phosphofructokinase_CS"/>
</dbReference>
<evidence type="ECO:0000256" key="18">
    <source>
        <dbReference type="ARBA" id="ARBA00048070"/>
    </source>
</evidence>
<dbReference type="Proteomes" id="UP000095285">
    <property type="component" value="Unassembled WGS sequence"/>
</dbReference>
<dbReference type="InterPro" id="IPR017871">
    <property type="entry name" value="ABC_transporter-like_CS"/>
</dbReference>
<dbReference type="Pfam" id="PF00365">
    <property type="entry name" value="PFK"/>
    <property type="match status" value="2"/>
</dbReference>
<dbReference type="InterPro" id="IPR035966">
    <property type="entry name" value="PKF_sf"/>
</dbReference>
<dbReference type="EC" id="2.7.1.11" evidence="5"/>
<feature type="domain" description="ABC transporter" evidence="20">
    <location>
        <begin position="1404"/>
        <end position="1674"/>
    </location>
</feature>
<dbReference type="GO" id="GO:0070095">
    <property type="term" value="F:fructose-6-phosphate binding"/>
    <property type="evidence" value="ECO:0007669"/>
    <property type="project" value="TreeGrafter"/>
</dbReference>
<keyword evidence="21" id="KW-1185">Reference proteome</keyword>
<dbReference type="SUPFAM" id="SSF53784">
    <property type="entry name" value="Phosphofructokinase"/>
    <property type="match status" value="2"/>
</dbReference>
<dbReference type="GO" id="GO:0061621">
    <property type="term" value="P:canonical glycolysis"/>
    <property type="evidence" value="ECO:0007669"/>
    <property type="project" value="TreeGrafter"/>
</dbReference>
<dbReference type="GO" id="GO:0048029">
    <property type="term" value="F:monosaccharide binding"/>
    <property type="evidence" value="ECO:0007669"/>
    <property type="project" value="TreeGrafter"/>
</dbReference>
<protein>
    <recommendedName>
        <fullName evidence="5">6-phosphofructokinase</fullName>
        <ecNumber evidence="5">2.7.1.11</ecNumber>
    </recommendedName>
</protein>
<evidence type="ECO:0000256" key="2">
    <source>
        <dbReference type="ARBA" id="ARBA00004141"/>
    </source>
</evidence>
<reference evidence="21" key="1">
    <citation type="submission" date="2012-04" db="EMBL/GenBank/DDBJ databases">
        <title>The Genome Sequence of Loa loa.</title>
        <authorList>
            <consortium name="The Broad Institute Genome Sequencing Platform"/>
            <consortium name="Broad Institute Genome Sequencing Center for Infectious Disease"/>
            <person name="Nutman T.B."/>
            <person name="Fink D.L."/>
            <person name="Russ C."/>
            <person name="Young S."/>
            <person name="Zeng Q."/>
            <person name="Gargeya S."/>
            <person name="Alvarado L."/>
            <person name="Berlin A."/>
            <person name="Chapman S.B."/>
            <person name="Chen Z."/>
            <person name="Freedman E."/>
            <person name="Gellesch M."/>
            <person name="Goldberg J."/>
            <person name="Griggs A."/>
            <person name="Gujja S."/>
            <person name="Heilman E.R."/>
            <person name="Heiman D."/>
            <person name="Howarth C."/>
            <person name="Mehta T."/>
            <person name="Neiman D."/>
            <person name="Pearson M."/>
            <person name="Roberts A."/>
            <person name="Saif S."/>
            <person name="Shea T."/>
            <person name="Shenoy N."/>
            <person name="Sisk P."/>
            <person name="Stolte C."/>
            <person name="Sykes S."/>
            <person name="White J."/>
            <person name="Yandava C."/>
            <person name="Haas B."/>
            <person name="Henn M.R."/>
            <person name="Nusbaum C."/>
            <person name="Birren B."/>
        </authorList>
    </citation>
    <scope>NUCLEOTIDE SEQUENCE [LARGE SCALE GENOMIC DNA]</scope>
</reference>
<keyword evidence="12" id="KW-0418">Kinase</keyword>
<evidence type="ECO:0000256" key="1">
    <source>
        <dbReference type="ARBA" id="ARBA00001946"/>
    </source>
</evidence>
<feature type="transmembrane region" description="Helical" evidence="19">
    <location>
        <begin position="495"/>
        <end position="513"/>
    </location>
</feature>
<proteinExistence type="predicted"/>
<dbReference type="PROSITE" id="PS00211">
    <property type="entry name" value="ABC_TRANSPORTER_1"/>
    <property type="match status" value="1"/>
</dbReference>
<dbReference type="InterPro" id="IPR003439">
    <property type="entry name" value="ABC_transporter-like_ATP-bd"/>
</dbReference>
<feature type="transmembrane region" description="Helical" evidence="19">
    <location>
        <begin position="350"/>
        <end position="378"/>
    </location>
</feature>
<feature type="transmembrane region" description="Helical" evidence="19">
    <location>
        <begin position="952"/>
        <end position="974"/>
    </location>
</feature>
<dbReference type="GO" id="GO:0046872">
    <property type="term" value="F:metal ion binding"/>
    <property type="evidence" value="ECO:0007669"/>
    <property type="project" value="UniProtKB-KW"/>
</dbReference>
<feature type="transmembrane region" description="Helical" evidence="19">
    <location>
        <begin position="1161"/>
        <end position="1183"/>
    </location>
</feature>
<dbReference type="PRINTS" id="PR00476">
    <property type="entry name" value="PHFRCTKINASE"/>
</dbReference>
<dbReference type="UniPathway" id="UPA00109">
    <property type="reaction ID" value="UER00182"/>
</dbReference>
<evidence type="ECO:0000256" key="15">
    <source>
        <dbReference type="ARBA" id="ARBA00022989"/>
    </source>
</evidence>
<dbReference type="InterPro" id="IPR009161">
    <property type="entry name" value="6-Pfructokinase_euk"/>
</dbReference>
<keyword evidence="11" id="KW-0547">Nucleotide-binding</keyword>
<dbReference type="PANTHER" id="PTHR13697">
    <property type="entry name" value="PHOSPHOFRUCTOKINASE"/>
    <property type="match status" value="1"/>
</dbReference>
<dbReference type="InterPro" id="IPR013525">
    <property type="entry name" value="ABC2_TM"/>
</dbReference>
<comment type="catalytic activity">
    <reaction evidence="18">
        <text>beta-D-fructose 6-phosphate + ATP = beta-D-fructose 1,6-bisphosphate + ADP + H(+)</text>
        <dbReference type="Rhea" id="RHEA:16109"/>
        <dbReference type="ChEBI" id="CHEBI:15378"/>
        <dbReference type="ChEBI" id="CHEBI:30616"/>
        <dbReference type="ChEBI" id="CHEBI:32966"/>
        <dbReference type="ChEBI" id="CHEBI:57634"/>
        <dbReference type="ChEBI" id="CHEBI:456216"/>
        <dbReference type="EC" id="2.7.1.11"/>
    </reaction>
</comment>
<keyword evidence="14" id="KW-0460">Magnesium</keyword>
<dbReference type="PANTHER" id="PTHR13697:SF4">
    <property type="entry name" value="ATP-DEPENDENT 6-PHOSPHOFRUCTOKINASE"/>
    <property type="match status" value="1"/>
</dbReference>
<dbReference type="Pfam" id="PF12698">
    <property type="entry name" value="ABC2_membrane_3"/>
    <property type="match status" value="2"/>
</dbReference>